<evidence type="ECO:0000313" key="2">
    <source>
        <dbReference type="EMBL" id="PTX52615.1"/>
    </source>
</evidence>
<feature type="region of interest" description="Disordered" evidence="1">
    <location>
        <begin position="82"/>
        <end position="105"/>
    </location>
</feature>
<gene>
    <name evidence="2" type="ORF">C8N34_102398</name>
</gene>
<evidence type="ECO:0000313" key="3">
    <source>
        <dbReference type="Proteomes" id="UP000244224"/>
    </source>
</evidence>
<feature type="region of interest" description="Disordered" evidence="1">
    <location>
        <begin position="1"/>
        <end position="42"/>
    </location>
</feature>
<keyword evidence="3" id="KW-1185">Reference proteome</keyword>
<dbReference type="AlphaFoldDB" id="A0A2T6B969"/>
<evidence type="ECO:0000256" key="1">
    <source>
        <dbReference type="SAM" id="MobiDB-lite"/>
    </source>
</evidence>
<sequence>MTSDRSGDHKPVTASRSRRTERPPTASEQLEELLGYPWPFPGRPPKHDLSTWTVTDDWPDPVPVTEAEIEVFERWFSDLFDEMFGPDTGSPDTGPEIDLENGTTK</sequence>
<accession>A0A2T6B969</accession>
<feature type="compositionally biased region" description="Basic and acidic residues" evidence="1">
    <location>
        <begin position="1"/>
        <end position="11"/>
    </location>
</feature>
<proteinExistence type="predicted"/>
<dbReference type="Proteomes" id="UP000244224">
    <property type="component" value="Unassembled WGS sequence"/>
</dbReference>
<reference evidence="2 3" key="1">
    <citation type="submission" date="2018-04" db="EMBL/GenBank/DDBJ databases">
        <title>Genomic Encyclopedia of Archaeal and Bacterial Type Strains, Phase II (KMG-II): from individual species to whole genera.</title>
        <authorList>
            <person name="Goeker M."/>
        </authorList>
    </citation>
    <scope>NUCLEOTIDE SEQUENCE [LARGE SCALE GENOMIC DNA]</scope>
    <source>
        <strain evidence="2 3">DSM 21823</strain>
    </source>
</reference>
<organism evidence="2 3">
    <name type="scientific">Gemmobacter caeni</name>
    <dbReference type="NCBI Taxonomy" id="589035"/>
    <lineage>
        <taxon>Bacteria</taxon>
        <taxon>Pseudomonadati</taxon>
        <taxon>Pseudomonadota</taxon>
        <taxon>Alphaproteobacteria</taxon>
        <taxon>Rhodobacterales</taxon>
        <taxon>Paracoccaceae</taxon>
        <taxon>Gemmobacter</taxon>
    </lineage>
</organism>
<name>A0A2T6B969_9RHOB</name>
<dbReference type="RefSeq" id="WP_242013863.1">
    <property type="nucleotide sequence ID" value="NZ_QBKP01000002.1"/>
</dbReference>
<comment type="caution">
    <text evidence="2">The sequence shown here is derived from an EMBL/GenBank/DDBJ whole genome shotgun (WGS) entry which is preliminary data.</text>
</comment>
<dbReference type="EMBL" id="QBKP01000002">
    <property type="protein sequence ID" value="PTX52615.1"/>
    <property type="molecule type" value="Genomic_DNA"/>
</dbReference>
<protein>
    <submittedName>
        <fullName evidence="2">Uncharacterized protein</fullName>
    </submittedName>
</protein>